<sequence>MGLAAMVYEFCAALPSEERYGLVSQTRRAAVSVPANIAEGHQRKSTRDYLRFLSIASGSLAELETLVQLANRLYPTIDSSTQGLLEEADEVGKMLRSIQTRLEERLSS</sequence>
<dbReference type="NCBIfam" id="TIGR02436">
    <property type="entry name" value="four helix bundle protein"/>
    <property type="match status" value="1"/>
</dbReference>
<reference evidence="1 2" key="1">
    <citation type="journal article" date="2020" name="Nature">
        <title>Bacterial chemolithoautotrophy via manganese oxidation.</title>
        <authorList>
            <person name="Yu H."/>
            <person name="Leadbetter J.R."/>
        </authorList>
    </citation>
    <scope>NUCLEOTIDE SEQUENCE [LARGE SCALE GENOMIC DNA]</scope>
    <source>
        <strain evidence="1 2">RBP-1</strain>
    </source>
</reference>
<evidence type="ECO:0000313" key="1">
    <source>
        <dbReference type="EMBL" id="NKE64928.1"/>
    </source>
</evidence>
<dbReference type="InterPro" id="IPR012657">
    <property type="entry name" value="23S_rRNA-intervening_sequence"/>
</dbReference>
<dbReference type="Pfam" id="PF05635">
    <property type="entry name" value="23S_rRNA_IVP"/>
    <property type="match status" value="1"/>
</dbReference>
<dbReference type="PANTHER" id="PTHR38471">
    <property type="entry name" value="FOUR HELIX BUNDLE PROTEIN"/>
    <property type="match status" value="1"/>
</dbReference>
<dbReference type="CDD" id="cd16377">
    <property type="entry name" value="23S_rRNA_IVP_like"/>
    <property type="match status" value="1"/>
</dbReference>
<dbReference type="InterPro" id="IPR036583">
    <property type="entry name" value="23S_rRNA_IVS_sf"/>
</dbReference>
<dbReference type="Proteomes" id="UP000521868">
    <property type="component" value="Unassembled WGS sequence"/>
</dbReference>
<comment type="caution">
    <text evidence="1">The sequence shown here is derived from an EMBL/GenBank/DDBJ whole genome shotgun (WGS) entry which is preliminary data.</text>
</comment>
<gene>
    <name evidence="1" type="ORF">RAMLITH_03775</name>
</gene>
<dbReference type="PANTHER" id="PTHR38471:SF2">
    <property type="entry name" value="FOUR HELIX BUNDLE PROTEIN"/>
    <property type="match status" value="1"/>
</dbReference>
<accession>A0A7X6I538</accession>
<dbReference type="AlphaFoldDB" id="A0A7X6I538"/>
<protein>
    <submittedName>
        <fullName evidence="1">Four helix bundle protein</fullName>
    </submittedName>
</protein>
<evidence type="ECO:0000313" key="2">
    <source>
        <dbReference type="Proteomes" id="UP000521868"/>
    </source>
</evidence>
<name>A0A7X6I538_9BURK</name>
<dbReference type="SUPFAM" id="SSF158446">
    <property type="entry name" value="IVS-encoded protein-like"/>
    <property type="match status" value="1"/>
</dbReference>
<keyword evidence="2" id="KW-1185">Reference proteome</keyword>
<dbReference type="Gene3D" id="1.20.1440.60">
    <property type="entry name" value="23S rRNA-intervening sequence"/>
    <property type="match status" value="1"/>
</dbReference>
<dbReference type="EMBL" id="VTOX01000001">
    <property type="protein sequence ID" value="NKE64928.1"/>
    <property type="molecule type" value="Genomic_DNA"/>
</dbReference>
<organism evidence="1 2">
    <name type="scientific">Ramlibacter lithotrophicus</name>
    <dbReference type="NCBI Taxonomy" id="2606681"/>
    <lineage>
        <taxon>Bacteria</taxon>
        <taxon>Pseudomonadati</taxon>
        <taxon>Pseudomonadota</taxon>
        <taxon>Betaproteobacteria</taxon>
        <taxon>Burkholderiales</taxon>
        <taxon>Comamonadaceae</taxon>
        <taxon>Ramlibacter</taxon>
    </lineage>
</organism>
<proteinExistence type="predicted"/>